<feature type="domain" description="LRRCT" evidence="15">
    <location>
        <begin position="378"/>
        <end position="426"/>
    </location>
</feature>
<feature type="domain" description="LRRNT" evidence="14">
    <location>
        <begin position="100"/>
        <end position="134"/>
    </location>
</feature>
<keyword evidence="7" id="KW-1015">Disulfide bond</keyword>
<dbReference type="SMART" id="SM00369">
    <property type="entry name" value="LRR_TYP"/>
    <property type="match status" value="19"/>
</dbReference>
<evidence type="ECO:0000259" key="15">
    <source>
        <dbReference type="SMART" id="SM00082"/>
    </source>
</evidence>
<evidence type="ECO:0000256" key="4">
    <source>
        <dbReference type="ARBA" id="ARBA00022614"/>
    </source>
</evidence>
<dbReference type="Gene3D" id="3.80.10.10">
    <property type="entry name" value="Ribonuclease Inhibitor"/>
    <property type="match status" value="2"/>
</dbReference>
<accession>A0A6P6CXP8</accession>
<dbReference type="AlphaFoldDB" id="A0A6P6CXP8"/>
<dbReference type="InterPro" id="IPR001611">
    <property type="entry name" value="Leu-rich_rpt"/>
</dbReference>
<dbReference type="PANTHER" id="PTHR24369">
    <property type="entry name" value="ANTIGEN BSP, PUTATIVE-RELATED"/>
    <property type="match status" value="1"/>
</dbReference>
<dbReference type="FunFam" id="3.80.10.10:FF:000059">
    <property type="entry name" value="Chondroadherin like"/>
    <property type="match status" value="1"/>
</dbReference>
<evidence type="ECO:0000256" key="8">
    <source>
        <dbReference type="ARBA" id="ARBA00023180"/>
    </source>
</evidence>
<feature type="compositionally biased region" description="Low complexity" evidence="13">
    <location>
        <begin position="438"/>
        <end position="447"/>
    </location>
</feature>
<protein>
    <recommendedName>
        <fullName evidence="12">Chondroadherin-like protein</fullName>
    </recommendedName>
</protein>
<dbReference type="SMART" id="SM00013">
    <property type="entry name" value="LRRNT"/>
    <property type="match status" value="2"/>
</dbReference>
<proteinExistence type="inferred from homology"/>
<dbReference type="GeneID" id="105298098"/>
<keyword evidence="3" id="KW-0272">Extracellular matrix</keyword>
<keyword evidence="8" id="KW-0325">Glycoprotein</keyword>
<dbReference type="OrthoDB" id="643377at2759"/>
<feature type="domain" description="LRRNT" evidence="14">
    <location>
        <begin position="458"/>
        <end position="492"/>
    </location>
</feature>
<dbReference type="Pfam" id="PF00560">
    <property type="entry name" value="LRR_1"/>
    <property type="match status" value="1"/>
</dbReference>
<dbReference type="SMART" id="SM00364">
    <property type="entry name" value="LRR_BAC"/>
    <property type="match status" value="8"/>
</dbReference>
<feature type="domain" description="LRRCT" evidence="15">
    <location>
        <begin position="738"/>
        <end position="786"/>
    </location>
</feature>
<evidence type="ECO:0000259" key="14">
    <source>
        <dbReference type="SMART" id="SM00013"/>
    </source>
</evidence>
<sequence>MASWPGGRDAFPCSSSYRVIWQDAVGGPANSNPTSIRALLPAGAEGGSRQHPDAGLSLVLHFEAGLVVRGGMEGPPSIPLFLLLPLPLLLGPAWHAAAQRCPQTCICDNSRRHVSCRHQNLSEVPNAIPELTQRLDLRGNALKVIPPATFQDLPYLTHLDLRHCQVELVAEGAFRGLGRLLLLNLASNRLSVLPQEALDGLGSLQRLELEGNMLEELRPGTFGALGALATLNLAHNALVYLPAMAFQGLLRTRWLQLSHNALSVLAPEALAGLPALRRLSLHHNELQALPGPALSQARSLARLELGHNPFTYAGEEDGLTLPGLRELMLDHGALQALEPRAFAHCPRLHTLDLRGNQLDTLLPLQGPGQLRRLWLQGNPLWCGCQARPLLEWLVRARVRSDGECREPQRLRGEALDGLRPSDLRCPGDGAGEEEEETAAPLPRAPAGAREEEEGAAQPCPRACACVSESRHSSCESQGLRAVPRGFPNDTRLLDLRHNHFPSVPRAAFPGLGQLVSLHLQHCGIAELEAGALAGLGSLLYLYLSDNQLSGLSAAALKGAPRLSYLYLERNRFLQVPGSALHVLPSLFSLHLQDNAVDHLAPGDLAGVQALRWLYLSGNRITQVSPGALGPAQELEKLHLDRNQLQEVPTGALAGLPALLELQLSGNRLRALRDGAFQPVGRSLQHLFLNSSGLEQISPGAFLGLGPQLQSLHLQKNQLQALPALPGLSQLELVDLSGNPFHCDCQLLPLHRWLTGLNLRVGATCASPPRARGQRLKAAAAVFEACPGWAARKAKRTPGARRTRVQGRRQRDEVGHEAGAGTLVGHRF</sequence>
<feature type="region of interest" description="Disordered" evidence="13">
    <location>
        <begin position="415"/>
        <end position="453"/>
    </location>
</feature>
<dbReference type="InterPro" id="IPR003591">
    <property type="entry name" value="Leu-rich_rpt_typical-subtyp"/>
</dbReference>
<evidence type="ECO:0000313" key="16">
    <source>
        <dbReference type="Proteomes" id="UP000515202"/>
    </source>
</evidence>
<comment type="subunit">
    <text evidence="11">Associates with collagen and binds to collagen fibrils.</text>
</comment>
<dbReference type="InterPro" id="IPR000483">
    <property type="entry name" value="Cys-rich_flank_reg_C"/>
</dbReference>
<keyword evidence="4" id="KW-0433">Leucine-rich repeat</keyword>
<evidence type="ECO:0000256" key="13">
    <source>
        <dbReference type="SAM" id="MobiDB-lite"/>
    </source>
</evidence>
<dbReference type="GO" id="GO:0005886">
    <property type="term" value="C:plasma membrane"/>
    <property type="evidence" value="ECO:0007669"/>
    <property type="project" value="TreeGrafter"/>
</dbReference>
<dbReference type="InterPro" id="IPR000372">
    <property type="entry name" value="LRRNT"/>
</dbReference>
<comment type="subcellular location">
    <subcellularLocation>
        <location evidence="1">Secreted</location>
        <location evidence="1">Extracellular space</location>
        <location evidence="1">Extracellular matrix</location>
    </subcellularLocation>
</comment>
<feature type="region of interest" description="Disordered" evidence="13">
    <location>
        <begin position="793"/>
        <end position="827"/>
    </location>
</feature>
<dbReference type="InterPro" id="IPR050541">
    <property type="entry name" value="LRR_TM_domain-containing"/>
</dbReference>
<keyword evidence="6" id="KW-0677">Repeat</keyword>
<dbReference type="FunFam" id="3.80.10.10:FF:000311">
    <property type="entry name" value="Chondroadherin-like a"/>
    <property type="match status" value="1"/>
</dbReference>
<organism evidence="16 17">
    <name type="scientific">Pteropus vampyrus</name>
    <name type="common">Large flying fox</name>
    <dbReference type="NCBI Taxonomy" id="132908"/>
    <lineage>
        <taxon>Eukaryota</taxon>
        <taxon>Metazoa</taxon>
        <taxon>Chordata</taxon>
        <taxon>Craniata</taxon>
        <taxon>Vertebrata</taxon>
        <taxon>Euteleostomi</taxon>
        <taxon>Mammalia</taxon>
        <taxon>Eutheria</taxon>
        <taxon>Laurasiatheria</taxon>
        <taxon>Chiroptera</taxon>
        <taxon>Yinpterochiroptera</taxon>
        <taxon>Pteropodoidea</taxon>
        <taxon>Pteropodidae</taxon>
        <taxon>Pteropodinae</taxon>
        <taxon>Pteropus</taxon>
    </lineage>
</organism>
<dbReference type="Pfam" id="PF01463">
    <property type="entry name" value="LRRCT"/>
    <property type="match status" value="2"/>
</dbReference>
<dbReference type="KEGG" id="pvp:105298098"/>
<dbReference type="PANTHER" id="PTHR24369:SF210">
    <property type="entry name" value="CHAOPTIN-RELATED"/>
    <property type="match status" value="1"/>
</dbReference>
<keyword evidence="2" id="KW-0964">Secreted</keyword>
<gene>
    <name evidence="17" type="primary">CHADL</name>
</gene>
<keyword evidence="5" id="KW-0732">Signal</keyword>
<dbReference type="PROSITE" id="PS51450">
    <property type="entry name" value="LRR"/>
    <property type="match status" value="2"/>
</dbReference>
<evidence type="ECO:0000256" key="10">
    <source>
        <dbReference type="ARBA" id="ARBA00061422"/>
    </source>
</evidence>
<dbReference type="CTD" id="150356"/>
<evidence type="ECO:0000256" key="6">
    <source>
        <dbReference type="ARBA" id="ARBA00022737"/>
    </source>
</evidence>
<name>A0A6P6CXP8_PTEVA</name>
<comment type="similarity">
    <text evidence="10">Belongs to the small leucine-rich proteoglycan (SLRP) family. SLRP class IV subfamily.</text>
</comment>
<evidence type="ECO:0000256" key="12">
    <source>
        <dbReference type="ARBA" id="ARBA00071892"/>
    </source>
</evidence>
<evidence type="ECO:0000256" key="3">
    <source>
        <dbReference type="ARBA" id="ARBA00022530"/>
    </source>
</evidence>
<evidence type="ECO:0000256" key="5">
    <source>
        <dbReference type="ARBA" id="ARBA00022729"/>
    </source>
</evidence>
<evidence type="ECO:0000256" key="11">
    <source>
        <dbReference type="ARBA" id="ARBA00064652"/>
    </source>
</evidence>
<dbReference type="SMART" id="SM00082">
    <property type="entry name" value="LRRCT"/>
    <property type="match status" value="2"/>
</dbReference>
<evidence type="ECO:0000313" key="17">
    <source>
        <dbReference type="RefSeq" id="XP_023391670.1"/>
    </source>
</evidence>
<dbReference type="Proteomes" id="UP000515202">
    <property type="component" value="Unplaced"/>
</dbReference>
<feature type="compositionally biased region" description="Basic residues" evidence="13">
    <location>
        <begin position="793"/>
        <end position="807"/>
    </location>
</feature>
<evidence type="ECO:0000256" key="7">
    <source>
        <dbReference type="ARBA" id="ARBA00023157"/>
    </source>
</evidence>
<dbReference type="SUPFAM" id="SSF52058">
    <property type="entry name" value="L domain-like"/>
    <property type="match status" value="2"/>
</dbReference>
<evidence type="ECO:0000256" key="9">
    <source>
        <dbReference type="ARBA" id="ARBA00053126"/>
    </source>
</evidence>
<reference evidence="17" key="1">
    <citation type="submission" date="2025-08" db="UniProtKB">
        <authorList>
            <consortium name="RefSeq"/>
        </authorList>
    </citation>
    <scope>IDENTIFICATION</scope>
    <source>
        <tissue evidence="17">Kidney</tissue>
    </source>
</reference>
<dbReference type="Pfam" id="PF13855">
    <property type="entry name" value="LRR_8"/>
    <property type="match status" value="6"/>
</dbReference>
<comment type="function">
    <text evidence="9">Potential negative modulator of chondrocyte differentiation. Inhibits collagen fibrillogenesis in vitro. May influence chondrocyte's differentiation by acting on its cellular collagenous microenvironment.</text>
</comment>
<keyword evidence="16" id="KW-1185">Reference proteome</keyword>
<dbReference type="RefSeq" id="XP_023391670.1">
    <property type="nucleotide sequence ID" value="XM_023535902.1"/>
</dbReference>
<dbReference type="InterPro" id="IPR032675">
    <property type="entry name" value="LRR_dom_sf"/>
</dbReference>
<dbReference type="FunFam" id="3.80.10.10:FF:000368">
    <property type="entry name" value="Chondroadherin like"/>
    <property type="match status" value="1"/>
</dbReference>
<evidence type="ECO:0000256" key="1">
    <source>
        <dbReference type="ARBA" id="ARBA00004498"/>
    </source>
</evidence>
<evidence type="ECO:0000256" key="2">
    <source>
        <dbReference type="ARBA" id="ARBA00022525"/>
    </source>
</evidence>